<protein>
    <submittedName>
        <fullName evidence="1">Uncharacterized protein</fullName>
    </submittedName>
</protein>
<dbReference type="GO" id="GO:0052861">
    <property type="term" value="F:endo-1,3(4)-beta-glucanase activity"/>
    <property type="evidence" value="ECO:0007669"/>
    <property type="project" value="InterPro"/>
</dbReference>
<dbReference type="PANTHER" id="PTHR31983:SF0">
    <property type="entry name" value="GLUCAN ENDO-1,3-BETA-D-GLUCOSIDASE 2"/>
    <property type="match status" value="1"/>
</dbReference>
<reference evidence="1" key="1">
    <citation type="journal article" date="2023" name="Plant J.">
        <title>The genome of the king protea, Protea cynaroides.</title>
        <authorList>
            <person name="Chang J."/>
            <person name="Duong T.A."/>
            <person name="Schoeman C."/>
            <person name="Ma X."/>
            <person name="Roodt D."/>
            <person name="Barker N."/>
            <person name="Li Z."/>
            <person name="Van de Peer Y."/>
            <person name="Mizrachi E."/>
        </authorList>
    </citation>
    <scope>NUCLEOTIDE SEQUENCE</scope>
    <source>
        <tissue evidence="1">Young leaves</tissue>
    </source>
</reference>
<dbReference type="AlphaFoldDB" id="A0A9Q0KLG8"/>
<name>A0A9Q0KLG8_9MAGN</name>
<proteinExistence type="predicted"/>
<gene>
    <name evidence="1" type="ORF">NE237_005962</name>
</gene>
<evidence type="ECO:0000313" key="1">
    <source>
        <dbReference type="EMBL" id="KAJ4972788.1"/>
    </source>
</evidence>
<evidence type="ECO:0000313" key="2">
    <source>
        <dbReference type="Proteomes" id="UP001141806"/>
    </source>
</evidence>
<accession>A0A9Q0KLG8</accession>
<dbReference type="InterPro" id="IPR005200">
    <property type="entry name" value="Endo-beta-glucanase"/>
</dbReference>
<dbReference type="Proteomes" id="UP001141806">
    <property type="component" value="Unassembled WGS sequence"/>
</dbReference>
<comment type="caution">
    <text evidence="1">The sequence shown here is derived from an EMBL/GenBank/DDBJ whole genome shotgun (WGS) entry which is preliminary data.</text>
</comment>
<dbReference type="EMBL" id="JAMYWD010000004">
    <property type="protein sequence ID" value="KAJ4972788.1"/>
    <property type="molecule type" value="Genomic_DNA"/>
</dbReference>
<dbReference type="OrthoDB" id="4473401at2759"/>
<keyword evidence="2" id="KW-1185">Reference proteome</keyword>
<sequence length="159" mass="17724">MIHAVLSNTPDGAPHKAHHLSQQQSNMALLHLVANQADSQQYISPHFSSIRWNNQEELKYRSADGDLEGVVGNSWVLKPDPISFSWHSVNRINEGCFPEIVSASCKDVDGLILSPITTTSLYFYGKAIARAIRLALIAEVSFLEVIPTIQKFLRDLIEL</sequence>
<dbReference type="PANTHER" id="PTHR31983">
    <property type="entry name" value="ENDO-1,3(4)-BETA-GLUCANASE 1"/>
    <property type="match status" value="1"/>
</dbReference>
<organism evidence="1 2">
    <name type="scientific">Protea cynaroides</name>
    <dbReference type="NCBI Taxonomy" id="273540"/>
    <lineage>
        <taxon>Eukaryota</taxon>
        <taxon>Viridiplantae</taxon>
        <taxon>Streptophyta</taxon>
        <taxon>Embryophyta</taxon>
        <taxon>Tracheophyta</taxon>
        <taxon>Spermatophyta</taxon>
        <taxon>Magnoliopsida</taxon>
        <taxon>Proteales</taxon>
        <taxon>Proteaceae</taxon>
        <taxon>Protea</taxon>
    </lineage>
</organism>